<dbReference type="EMBL" id="KF170419">
    <property type="protein sequence ID" value="AGO87922.1"/>
    <property type="molecule type" value="Genomic_DNA"/>
</dbReference>
<dbReference type="NCBIfam" id="NF033709">
    <property type="entry name" value="PorV_fam"/>
    <property type="match status" value="1"/>
</dbReference>
<dbReference type="Gene3D" id="2.40.160.60">
    <property type="entry name" value="Outer membrane protein transport protein (OMPP1/FadL/TodX)"/>
    <property type="match status" value="1"/>
</dbReference>
<organism evidence="1">
    <name type="scientific">uncultured bacterium FPPU_33B15</name>
    <dbReference type="NCBI Taxonomy" id="1343848"/>
    <lineage>
        <taxon>Bacteria</taxon>
        <taxon>environmental samples</taxon>
    </lineage>
</organism>
<name>S4W4A2_9BACT</name>
<proteinExistence type="predicted"/>
<evidence type="ECO:0008006" key="2">
    <source>
        <dbReference type="Google" id="ProtNLM"/>
    </source>
</evidence>
<accession>S4W4A2</accession>
<dbReference type="AlphaFoldDB" id="S4W4A2"/>
<protein>
    <recommendedName>
        <fullName evidence="2">PorV/PorQ family protein</fullName>
    </recommendedName>
</protein>
<reference evidence="1" key="1">
    <citation type="journal article" date="2014" name="ISME J.">
        <title>Genomic properties of Marine Group A bacteria indicate a role in the marine sulfur cycle.</title>
        <authorList>
            <person name="Wright J.J."/>
            <person name="Mewis K."/>
            <person name="Hanson N.W."/>
            <person name="Konwar K.M."/>
            <person name="Maas K.R."/>
            <person name="Hallam S.J."/>
        </authorList>
    </citation>
    <scope>NUCLEOTIDE SEQUENCE</scope>
</reference>
<evidence type="ECO:0000313" key="1">
    <source>
        <dbReference type="EMBL" id="AGO87922.1"/>
    </source>
</evidence>
<dbReference type="SUPFAM" id="SSF56935">
    <property type="entry name" value="Porins"/>
    <property type="match status" value="1"/>
</dbReference>
<sequence>MRYLLIVLLMPVLLFGQYRDIPDVVTKVATAAGGFLKLETSARAIGMGGAHVASARGVSGIPYNPAGIAFIQKSEAYFSQVNYLAGIKHGVLTYGTRLGPSDFIGFHLFYLDSGPMDVTTEDFPDGTGEDFSVISMAARFTYARSVTDRLKLGGSLNYIRDRIADTGMQAVSYDIGSNFSTGIYGTILGMSVTNFGPEVQYKGEGLSVQVADTIDVDGSLQRITDKFPLPLMFRVGVENELIGLNSSFMKSETHRLIVSMDGIKPSDYIVYGSVGLEYAWQKLAFLRLGSHLGHDTAGLSIGAGVNIRLGKMALTVDYAFVDYDILKYTNQLAIGLEF</sequence>